<evidence type="ECO:0000313" key="4">
    <source>
        <dbReference type="Proteomes" id="UP000644693"/>
    </source>
</evidence>
<evidence type="ECO:0000256" key="1">
    <source>
        <dbReference type="SAM" id="Phobius"/>
    </source>
</evidence>
<protein>
    <recommendedName>
        <fullName evidence="2">DUF218 domain-containing protein</fullName>
    </recommendedName>
</protein>
<feature type="transmembrane region" description="Helical" evidence="1">
    <location>
        <begin position="34"/>
        <end position="60"/>
    </location>
</feature>
<name>A0A919CME9_9GAMM</name>
<dbReference type="CDD" id="cd06259">
    <property type="entry name" value="YdcF-like"/>
    <property type="match status" value="1"/>
</dbReference>
<proteinExistence type="predicted"/>
<evidence type="ECO:0000313" key="3">
    <source>
        <dbReference type="EMBL" id="GHD39542.1"/>
    </source>
</evidence>
<reference evidence="3" key="2">
    <citation type="submission" date="2020-09" db="EMBL/GenBank/DDBJ databases">
        <authorList>
            <person name="Sun Q."/>
            <person name="Kim S."/>
        </authorList>
    </citation>
    <scope>NUCLEOTIDE SEQUENCE</scope>
    <source>
        <strain evidence="3">KCTC 23430</strain>
    </source>
</reference>
<dbReference type="Pfam" id="PF02698">
    <property type="entry name" value="DUF218"/>
    <property type="match status" value="1"/>
</dbReference>
<dbReference type="GO" id="GO:0000270">
    <property type="term" value="P:peptidoglycan metabolic process"/>
    <property type="evidence" value="ECO:0007669"/>
    <property type="project" value="TreeGrafter"/>
</dbReference>
<gene>
    <name evidence="3" type="ORF">GCM10007053_31090</name>
</gene>
<dbReference type="AlphaFoldDB" id="A0A919CME9"/>
<keyword evidence="1" id="KW-0812">Transmembrane</keyword>
<dbReference type="InterPro" id="IPR003848">
    <property type="entry name" value="DUF218"/>
</dbReference>
<dbReference type="InterPro" id="IPR051599">
    <property type="entry name" value="Cell_Envelope_Assoc"/>
</dbReference>
<dbReference type="Gene3D" id="3.40.50.620">
    <property type="entry name" value="HUPs"/>
    <property type="match status" value="1"/>
</dbReference>
<feature type="transmembrane region" description="Helical" evidence="1">
    <location>
        <begin position="7"/>
        <end position="28"/>
    </location>
</feature>
<organism evidence="3 4">
    <name type="scientific">Parahalioglobus pacificus</name>
    <dbReference type="NCBI Taxonomy" id="930806"/>
    <lineage>
        <taxon>Bacteria</taxon>
        <taxon>Pseudomonadati</taxon>
        <taxon>Pseudomonadota</taxon>
        <taxon>Gammaproteobacteria</taxon>
        <taxon>Cellvibrionales</taxon>
        <taxon>Halieaceae</taxon>
        <taxon>Parahalioglobus</taxon>
    </lineage>
</organism>
<dbReference type="EMBL" id="BMYM01000005">
    <property type="protein sequence ID" value="GHD39542.1"/>
    <property type="molecule type" value="Genomic_DNA"/>
</dbReference>
<evidence type="ECO:0000259" key="2">
    <source>
        <dbReference type="Pfam" id="PF02698"/>
    </source>
</evidence>
<dbReference type="PANTHER" id="PTHR30336">
    <property type="entry name" value="INNER MEMBRANE PROTEIN, PROBABLE PERMEASE"/>
    <property type="match status" value="1"/>
</dbReference>
<keyword evidence="4" id="KW-1185">Reference proteome</keyword>
<dbReference type="Proteomes" id="UP000644693">
    <property type="component" value="Unassembled WGS sequence"/>
</dbReference>
<dbReference type="PANTHER" id="PTHR30336:SF4">
    <property type="entry name" value="ENVELOPE BIOGENESIS FACTOR ELYC"/>
    <property type="match status" value="1"/>
</dbReference>
<keyword evidence="1" id="KW-0472">Membrane</keyword>
<dbReference type="RefSeq" id="WP_189478762.1">
    <property type="nucleotide sequence ID" value="NZ_BMYM01000005.1"/>
</dbReference>
<reference evidence="3" key="1">
    <citation type="journal article" date="2014" name="Int. J. Syst. Evol. Microbiol.">
        <title>Complete genome sequence of Corynebacterium casei LMG S-19264T (=DSM 44701T), isolated from a smear-ripened cheese.</title>
        <authorList>
            <consortium name="US DOE Joint Genome Institute (JGI-PGF)"/>
            <person name="Walter F."/>
            <person name="Albersmeier A."/>
            <person name="Kalinowski J."/>
            <person name="Ruckert C."/>
        </authorList>
    </citation>
    <scope>NUCLEOTIDE SEQUENCE</scope>
    <source>
        <strain evidence="3">KCTC 23430</strain>
    </source>
</reference>
<keyword evidence="1" id="KW-1133">Transmembrane helix</keyword>
<feature type="domain" description="DUF218" evidence="2">
    <location>
        <begin position="79"/>
        <end position="242"/>
    </location>
</feature>
<sequence length="249" mass="27198">MTKLVSLCIYPLTQSMLLCLIGILVIAVSVRGRLFGLLVQALAMVWLWIASTALFADALMASLEADARPKTVSALPDAQAIVVLGGVDRGDVHFGTLPDLHHAADRLIYGAKLFQVGKAPLVVLSGGSRDDERPEAERMRDIMHVIGIPDEALLLERNSRTTEENAVYAAALLGNKGIERVLLVTSGYHMIRAQRWFEKQGFDVIPAPTDFQVILVKPSVPRWLPTAQDLARTTRALHEYAGLAVQAVK</sequence>
<dbReference type="GO" id="GO:0005886">
    <property type="term" value="C:plasma membrane"/>
    <property type="evidence" value="ECO:0007669"/>
    <property type="project" value="TreeGrafter"/>
</dbReference>
<accession>A0A919CME9</accession>
<dbReference type="GO" id="GO:0043164">
    <property type="term" value="P:Gram-negative-bacterium-type cell wall biogenesis"/>
    <property type="evidence" value="ECO:0007669"/>
    <property type="project" value="TreeGrafter"/>
</dbReference>
<dbReference type="InterPro" id="IPR014729">
    <property type="entry name" value="Rossmann-like_a/b/a_fold"/>
</dbReference>
<comment type="caution">
    <text evidence="3">The sequence shown here is derived from an EMBL/GenBank/DDBJ whole genome shotgun (WGS) entry which is preliminary data.</text>
</comment>